<keyword evidence="6" id="KW-1185">Reference proteome</keyword>
<sequence length="253" mass="28812">MNKVFHVNKKNITVFDNFSYDIQEGSFLSIVGPSGCGKSTLLKLVSGLEMPTDGQIVFDGQAIAGPPKGMIYVFQQYTKSIFPWYTVIENIEFGLRTQKKKISKQEARERCLQYIKLVGLEGYEDYYPSQLSGGMQQRVVIARALICEPKVLLMDEPFSAVDAMTRAILQELLLEIWQKLDITILFVTHDVEEAVFLSSHIISLGKAPIGLKEEMLVTLPYPRDQIETRKNKHFTSMQHQLFESIFSQEKGHL</sequence>
<dbReference type="Gene3D" id="3.40.50.300">
    <property type="entry name" value="P-loop containing nucleotide triphosphate hydrolases"/>
    <property type="match status" value="1"/>
</dbReference>
<dbReference type="PROSITE" id="PS50893">
    <property type="entry name" value="ABC_TRANSPORTER_2"/>
    <property type="match status" value="1"/>
</dbReference>
<dbReference type="PROSITE" id="PS00211">
    <property type="entry name" value="ABC_TRANSPORTER_1"/>
    <property type="match status" value="1"/>
</dbReference>
<dbReference type="Pfam" id="PF00005">
    <property type="entry name" value="ABC_tran"/>
    <property type="match status" value="1"/>
</dbReference>
<dbReference type="InterPro" id="IPR003593">
    <property type="entry name" value="AAA+_ATPase"/>
</dbReference>
<reference evidence="5 6" key="1">
    <citation type="submission" date="2016-07" db="EMBL/GenBank/DDBJ databases">
        <title>Caryophanon tenue genome sequencing.</title>
        <authorList>
            <person name="Verma A."/>
            <person name="Pal Y."/>
            <person name="Krishnamurthi S."/>
        </authorList>
    </citation>
    <scope>NUCLEOTIDE SEQUENCE [LARGE SCALE GENOMIC DNA]</scope>
    <source>
        <strain evidence="5 6">DSM 14152</strain>
    </source>
</reference>
<comment type="caution">
    <text evidence="5">The sequence shown here is derived from an EMBL/GenBank/DDBJ whole genome shotgun (WGS) entry which is preliminary data.</text>
</comment>
<dbReference type="CDD" id="cd03293">
    <property type="entry name" value="ABC_NrtD_SsuB_transporters"/>
    <property type="match status" value="1"/>
</dbReference>
<dbReference type="InterPro" id="IPR050166">
    <property type="entry name" value="ABC_transporter_ATP-bind"/>
</dbReference>
<dbReference type="PANTHER" id="PTHR42788">
    <property type="entry name" value="TAURINE IMPORT ATP-BINDING PROTEIN-RELATED"/>
    <property type="match status" value="1"/>
</dbReference>
<keyword evidence="3" id="KW-0067">ATP-binding</keyword>
<dbReference type="GO" id="GO:0016887">
    <property type="term" value="F:ATP hydrolysis activity"/>
    <property type="evidence" value="ECO:0007669"/>
    <property type="project" value="InterPro"/>
</dbReference>
<evidence type="ECO:0000256" key="3">
    <source>
        <dbReference type="ARBA" id="ARBA00022840"/>
    </source>
</evidence>
<accession>A0A1C0YCD0</accession>
<keyword evidence="2" id="KW-0547">Nucleotide-binding</keyword>
<dbReference type="STRING" id="33978.A6M13_03310"/>
<dbReference type="InterPro" id="IPR003439">
    <property type="entry name" value="ABC_transporter-like_ATP-bd"/>
</dbReference>
<evidence type="ECO:0000256" key="1">
    <source>
        <dbReference type="ARBA" id="ARBA00022448"/>
    </source>
</evidence>
<protein>
    <recommendedName>
        <fullName evidence="4">ABC transporter domain-containing protein</fullName>
    </recommendedName>
</protein>
<dbReference type="PANTHER" id="PTHR42788:SF13">
    <property type="entry name" value="ALIPHATIC SULFONATES IMPORT ATP-BINDING PROTEIN SSUB"/>
    <property type="match status" value="1"/>
</dbReference>
<dbReference type="AlphaFoldDB" id="A0A1C0YCD0"/>
<dbReference type="SMART" id="SM00382">
    <property type="entry name" value="AAA"/>
    <property type="match status" value="1"/>
</dbReference>
<dbReference type="InterPro" id="IPR027417">
    <property type="entry name" value="P-loop_NTPase"/>
</dbReference>
<dbReference type="InterPro" id="IPR017871">
    <property type="entry name" value="ABC_transporter-like_CS"/>
</dbReference>
<name>A0A1C0YCD0_9BACL</name>
<dbReference type="GO" id="GO:0005524">
    <property type="term" value="F:ATP binding"/>
    <property type="evidence" value="ECO:0007669"/>
    <property type="project" value="UniProtKB-KW"/>
</dbReference>
<proteinExistence type="predicted"/>
<feature type="domain" description="ABC transporter" evidence="4">
    <location>
        <begin position="2"/>
        <end position="231"/>
    </location>
</feature>
<keyword evidence="1" id="KW-0813">Transport</keyword>
<evidence type="ECO:0000313" key="5">
    <source>
        <dbReference type="EMBL" id="OCS84789.1"/>
    </source>
</evidence>
<dbReference type="Proteomes" id="UP000093199">
    <property type="component" value="Unassembled WGS sequence"/>
</dbReference>
<evidence type="ECO:0000256" key="2">
    <source>
        <dbReference type="ARBA" id="ARBA00022741"/>
    </source>
</evidence>
<evidence type="ECO:0000259" key="4">
    <source>
        <dbReference type="PROSITE" id="PS50893"/>
    </source>
</evidence>
<evidence type="ECO:0000313" key="6">
    <source>
        <dbReference type="Proteomes" id="UP000093199"/>
    </source>
</evidence>
<organism evidence="5 6">
    <name type="scientific">Caryophanon tenue</name>
    <dbReference type="NCBI Taxonomy" id="33978"/>
    <lineage>
        <taxon>Bacteria</taxon>
        <taxon>Bacillati</taxon>
        <taxon>Bacillota</taxon>
        <taxon>Bacilli</taxon>
        <taxon>Bacillales</taxon>
        <taxon>Caryophanaceae</taxon>
        <taxon>Caryophanon</taxon>
    </lineage>
</organism>
<dbReference type="SUPFAM" id="SSF52540">
    <property type="entry name" value="P-loop containing nucleoside triphosphate hydrolases"/>
    <property type="match status" value="1"/>
</dbReference>
<gene>
    <name evidence="5" type="ORF">A6M13_03310</name>
</gene>
<dbReference type="EMBL" id="MASJ01000023">
    <property type="protein sequence ID" value="OCS84789.1"/>
    <property type="molecule type" value="Genomic_DNA"/>
</dbReference>